<dbReference type="SMART" id="SM01027">
    <property type="entry name" value="Beta-Casp"/>
    <property type="match status" value="1"/>
</dbReference>
<evidence type="ECO:0000259" key="4">
    <source>
        <dbReference type="SMART" id="SM01027"/>
    </source>
</evidence>
<dbReference type="InterPro" id="IPR001279">
    <property type="entry name" value="Metallo-B-lactamas"/>
</dbReference>
<feature type="region of interest" description="Disordered" evidence="2">
    <location>
        <begin position="445"/>
        <end position="464"/>
    </location>
</feature>
<name>A0A845AQV8_9SPHN</name>
<dbReference type="Pfam" id="PF00753">
    <property type="entry name" value="Lactamase_B"/>
    <property type="match status" value="1"/>
</dbReference>
<comment type="caution">
    <text evidence="5">The sequence shown here is derived from an EMBL/GenBank/DDBJ whole genome shotgun (WGS) entry which is preliminary data.</text>
</comment>
<dbReference type="InterPro" id="IPR050698">
    <property type="entry name" value="MBL"/>
</dbReference>
<keyword evidence="1 5" id="KW-0378">Hydrolase</keyword>
<dbReference type="Pfam" id="PF07521">
    <property type="entry name" value="RMMBL"/>
    <property type="match status" value="1"/>
</dbReference>
<dbReference type="EMBL" id="WTYA01000008">
    <property type="protein sequence ID" value="MXP29298.1"/>
    <property type="molecule type" value="Genomic_DNA"/>
</dbReference>
<dbReference type="Proteomes" id="UP000439780">
    <property type="component" value="Unassembled WGS sequence"/>
</dbReference>
<dbReference type="InterPro" id="IPR011108">
    <property type="entry name" value="RMMBL"/>
</dbReference>
<gene>
    <name evidence="5" type="ORF">GRI58_10745</name>
</gene>
<dbReference type="InterPro" id="IPR036866">
    <property type="entry name" value="RibonucZ/Hydroxyglut_hydro"/>
</dbReference>
<organism evidence="5 6">
    <name type="scientific">Qipengyuania algicida</name>
    <dbReference type="NCBI Taxonomy" id="1836209"/>
    <lineage>
        <taxon>Bacteria</taxon>
        <taxon>Pseudomonadati</taxon>
        <taxon>Pseudomonadota</taxon>
        <taxon>Alphaproteobacteria</taxon>
        <taxon>Sphingomonadales</taxon>
        <taxon>Erythrobacteraceae</taxon>
        <taxon>Qipengyuania</taxon>
    </lineage>
</organism>
<dbReference type="Gene3D" id="3.60.15.10">
    <property type="entry name" value="Ribonuclease Z/Hydroxyacylglutathione hydrolase-like"/>
    <property type="match status" value="1"/>
</dbReference>
<feature type="domain" description="Metallo-beta-lactamase" evidence="3">
    <location>
        <begin position="13"/>
        <end position="225"/>
    </location>
</feature>
<dbReference type="SUPFAM" id="SSF56281">
    <property type="entry name" value="Metallo-hydrolase/oxidoreductase"/>
    <property type="match status" value="1"/>
</dbReference>
<dbReference type="RefSeq" id="WP_160753607.1">
    <property type="nucleotide sequence ID" value="NZ_WTYA01000008.1"/>
</dbReference>
<dbReference type="GO" id="GO:0016787">
    <property type="term" value="F:hydrolase activity"/>
    <property type="evidence" value="ECO:0007669"/>
    <property type="project" value="UniProtKB-KW"/>
</dbReference>
<dbReference type="OrthoDB" id="9803916at2"/>
<keyword evidence="6" id="KW-1185">Reference proteome</keyword>
<evidence type="ECO:0000313" key="6">
    <source>
        <dbReference type="Proteomes" id="UP000439780"/>
    </source>
</evidence>
<dbReference type="GO" id="GO:0004521">
    <property type="term" value="F:RNA endonuclease activity"/>
    <property type="evidence" value="ECO:0007669"/>
    <property type="project" value="TreeGrafter"/>
</dbReference>
<accession>A0A845AQV8</accession>
<proteinExistence type="predicted"/>
<evidence type="ECO:0000256" key="1">
    <source>
        <dbReference type="ARBA" id="ARBA00022801"/>
    </source>
</evidence>
<dbReference type="AlphaFoldDB" id="A0A845AQV8"/>
<evidence type="ECO:0000313" key="5">
    <source>
        <dbReference type="EMBL" id="MXP29298.1"/>
    </source>
</evidence>
<protein>
    <submittedName>
        <fullName evidence="5">MBL fold metallo-hydrolase</fullName>
    </submittedName>
</protein>
<dbReference type="CDD" id="cd16295">
    <property type="entry name" value="TTHA0252-CPSF-like_MBL-fold"/>
    <property type="match status" value="1"/>
</dbReference>
<dbReference type="SMART" id="SM00849">
    <property type="entry name" value="Lactamase_B"/>
    <property type="match status" value="1"/>
</dbReference>
<dbReference type="InterPro" id="IPR022712">
    <property type="entry name" value="Beta_Casp"/>
</dbReference>
<dbReference type="Pfam" id="PF10996">
    <property type="entry name" value="Beta-Casp"/>
    <property type="match status" value="1"/>
</dbReference>
<feature type="domain" description="Beta-Casp" evidence="4">
    <location>
        <begin position="253"/>
        <end position="378"/>
    </location>
</feature>
<reference evidence="5 6" key="1">
    <citation type="submission" date="2019-12" db="EMBL/GenBank/DDBJ databases">
        <title>Genomic-based taxomic classification of the family Erythrobacteraceae.</title>
        <authorList>
            <person name="Xu L."/>
        </authorList>
    </citation>
    <scope>NUCLEOTIDE SEQUENCE [LARGE SCALE GENOMIC DNA]</scope>
    <source>
        <strain evidence="5 6">KEMB 9005-328</strain>
    </source>
</reference>
<dbReference type="Gene3D" id="3.40.50.10890">
    <property type="match status" value="1"/>
</dbReference>
<evidence type="ECO:0000259" key="3">
    <source>
        <dbReference type="SMART" id="SM00849"/>
    </source>
</evidence>
<dbReference type="PANTHER" id="PTHR11203:SF37">
    <property type="entry name" value="INTEGRATOR COMPLEX SUBUNIT 11"/>
    <property type="match status" value="1"/>
</dbReference>
<dbReference type="PANTHER" id="PTHR11203">
    <property type="entry name" value="CLEAVAGE AND POLYADENYLATION SPECIFICITY FACTOR FAMILY MEMBER"/>
    <property type="match status" value="1"/>
</dbReference>
<evidence type="ECO:0000256" key="2">
    <source>
        <dbReference type="SAM" id="MobiDB-lite"/>
    </source>
</evidence>
<sequence>MKITFLGAAGEVTGSCYLVEAGGARFLVDCGMFQGGSDADSKNRRSFSFSPSSLDFVILSHAHIDHSGLLPKLCRDGFEGPIYTSKATAELLEIMLRDSAHIHEAAAERAARRRSHVKEELEPLYRMEDAETALSQVDGHDYDRTISLHPEVQLRLRDAGHILGSAILEIWIGKGSEKRKLVFSGDLGQPHRPILRDPVFIDEADYLIVESTYGNRDHEQLGPSLDRLVEVADHALNQKKGNLNIPAFAVGRTQELIYYFHHLTCEGRLKNLNIFLDSPMAQRATELTKRHIRLFDEEAKKLETWKRQTQPSILLKYTESVQESIALNTIKSGAIIISASGMCTEGRILHHLRHGLPNRNNTVLFAGYQAEGTRGRKLVDGAASVRIFGQNIAVRADVRSIGGFSAHADRTALLAWISAFKKAPKQIFVTHGEEDASSALQEELNRRIPGKAKRPKPNETAVLS</sequence>